<feature type="compositionally biased region" description="Acidic residues" evidence="1">
    <location>
        <begin position="176"/>
        <end position="187"/>
    </location>
</feature>
<organism evidence="2 3">
    <name type="scientific">Phanerochaete carnosa (strain HHB-10118-sp)</name>
    <name type="common">White-rot fungus</name>
    <name type="synonym">Peniophora carnosa</name>
    <dbReference type="NCBI Taxonomy" id="650164"/>
    <lineage>
        <taxon>Eukaryota</taxon>
        <taxon>Fungi</taxon>
        <taxon>Dikarya</taxon>
        <taxon>Basidiomycota</taxon>
        <taxon>Agaricomycotina</taxon>
        <taxon>Agaricomycetes</taxon>
        <taxon>Polyporales</taxon>
        <taxon>Phanerochaetaceae</taxon>
        <taxon>Phanerochaete</taxon>
    </lineage>
</organism>
<feature type="compositionally biased region" description="Low complexity" evidence="1">
    <location>
        <begin position="38"/>
        <end position="60"/>
    </location>
</feature>
<feature type="compositionally biased region" description="Pro residues" evidence="1">
    <location>
        <begin position="105"/>
        <end position="119"/>
    </location>
</feature>
<dbReference type="GeneID" id="18917453"/>
<evidence type="ECO:0000313" key="2">
    <source>
        <dbReference type="EMBL" id="EKM53296.1"/>
    </source>
</evidence>
<protein>
    <submittedName>
        <fullName evidence="2">Uncharacterized protein</fullName>
    </submittedName>
</protein>
<reference evidence="2 3" key="1">
    <citation type="journal article" date="2012" name="BMC Genomics">
        <title>Comparative genomics of the white-rot fungi, Phanerochaete carnosa and P. chrysosporium, to elucidate the genetic basis of the distinct wood types they colonize.</title>
        <authorList>
            <person name="Suzuki H."/>
            <person name="MacDonald J."/>
            <person name="Syed K."/>
            <person name="Salamov A."/>
            <person name="Hori C."/>
            <person name="Aerts A."/>
            <person name="Henrissat B."/>
            <person name="Wiebenga A."/>
            <person name="vanKuyk P.A."/>
            <person name="Barry K."/>
            <person name="Lindquist E."/>
            <person name="LaButti K."/>
            <person name="Lapidus A."/>
            <person name="Lucas S."/>
            <person name="Coutinho P."/>
            <person name="Gong Y."/>
            <person name="Samejima M."/>
            <person name="Mahadevan R."/>
            <person name="Abou-Zaid M."/>
            <person name="de Vries R.P."/>
            <person name="Igarashi K."/>
            <person name="Yadav J.S."/>
            <person name="Grigoriev I.V."/>
            <person name="Master E.R."/>
        </authorList>
    </citation>
    <scope>NUCLEOTIDE SEQUENCE [LARGE SCALE GENOMIC DNA]</scope>
    <source>
        <strain evidence="2 3">HHB-10118-sp</strain>
    </source>
</reference>
<dbReference type="STRING" id="650164.K5UTP1"/>
<dbReference type="EMBL" id="JH930474">
    <property type="protein sequence ID" value="EKM53296.1"/>
    <property type="molecule type" value="Genomic_DNA"/>
</dbReference>
<dbReference type="HOGENOM" id="CLU_1156751_0_0_1"/>
<feature type="compositionally biased region" description="Low complexity" evidence="1">
    <location>
        <begin position="17"/>
        <end position="26"/>
    </location>
</feature>
<feature type="compositionally biased region" description="Low complexity" evidence="1">
    <location>
        <begin position="95"/>
        <end position="104"/>
    </location>
</feature>
<dbReference type="Proteomes" id="UP000008370">
    <property type="component" value="Unassembled WGS sequence"/>
</dbReference>
<feature type="compositionally biased region" description="Low complexity" evidence="1">
    <location>
        <begin position="159"/>
        <end position="173"/>
    </location>
</feature>
<accession>K5UTP1</accession>
<feature type="region of interest" description="Disordered" evidence="1">
    <location>
        <begin position="1"/>
        <end position="187"/>
    </location>
</feature>
<dbReference type="AlphaFoldDB" id="K5UTP1"/>
<dbReference type="InParanoid" id="K5UTP1"/>
<dbReference type="KEGG" id="pco:PHACADRAFT_259560"/>
<name>K5UTP1_PHACS</name>
<proteinExistence type="predicted"/>
<dbReference type="OrthoDB" id="2152896at2759"/>
<evidence type="ECO:0000313" key="3">
    <source>
        <dbReference type="Proteomes" id="UP000008370"/>
    </source>
</evidence>
<sequence>MSPSNTGGMSLPEDRSLWPSFLSGGLLPPPSTSNGVQSATSSSAAPSSLDSRPSLRASSSVPAQSALSMSRPGSAGPRMHDYSIINSSGITHVRPGVVGVSTSSSPPPATPSPSGPSPIPVKMDTYRETRALSVSSDTWNSSPVSSTYGQSYASTGSWSLPRSSLRSRSASAPKTDEDESYIEVDIEGDDGFAGQRYGFVSRGRMSAERSGGLKDVDGTPMNLRDEKIEEEWDGEMEMEM</sequence>
<dbReference type="RefSeq" id="XP_007397988.1">
    <property type="nucleotide sequence ID" value="XM_007397926.1"/>
</dbReference>
<evidence type="ECO:0000256" key="1">
    <source>
        <dbReference type="SAM" id="MobiDB-lite"/>
    </source>
</evidence>
<gene>
    <name evidence="2" type="ORF">PHACADRAFT_259560</name>
</gene>
<feature type="compositionally biased region" description="Polar residues" evidence="1">
    <location>
        <begin position="132"/>
        <end position="158"/>
    </location>
</feature>
<keyword evidence="3" id="KW-1185">Reference proteome</keyword>